<reference evidence="1 2" key="1">
    <citation type="submission" date="2018-06" db="EMBL/GenBank/DDBJ databases">
        <authorList>
            <consortium name="Pathogen Informatics"/>
            <person name="Doyle S."/>
        </authorList>
    </citation>
    <scope>NUCLEOTIDE SEQUENCE [LARGE SCALE GENOMIC DNA]</scope>
    <source>
        <strain evidence="1 2">NCTC9426</strain>
    </source>
</reference>
<evidence type="ECO:0000313" key="1">
    <source>
        <dbReference type="EMBL" id="STY93800.1"/>
    </source>
</evidence>
<name>A0A378PZ38_MORBO</name>
<protein>
    <submittedName>
        <fullName evidence="1">Uncharacterized protein</fullName>
    </submittedName>
</protein>
<evidence type="ECO:0000313" key="2">
    <source>
        <dbReference type="Proteomes" id="UP000254133"/>
    </source>
</evidence>
<dbReference type="EMBL" id="UGPZ01000003">
    <property type="protein sequence ID" value="STY93800.1"/>
    <property type="molecule type" value="Genomic_DNA"/>
</dbReference>
<dbReference type="Proteomes" id="UP000254133">
    <property type="component" value="Unassembled WGS sequence"/>
</dbReference>
<dbReference type="AlphaFoldDB" id="A0A378PZ38"/>
<dbReference type="RefSeq" id="WP_115369981.1">
    <property type="nucleotide sequence ID" value="NZ_UGPZ01000003.1"/>
</dbReference>
<accession>A0A378PZ38</accession>
<organism evidence="1 2">
    <name type="scientific">Moraxella bovis</name>
    <dbReference type="NCBI Taxonomy" id="476"/>
    <lineage>
        <taxon>Bacteria</taxon>
        <taxon>Pseudomonadati</taxon>
        <taxon>Pseudomonadota</taxon>
        <taxon>Gammaproteobacteria</taxon>
        <taxon>Moraxellales</taxon>
        <taxon>Moraxellaceae</taxon>
        <taxon>Moraxella</taxon>
    </lineage>
</organism>
<sequence>MSNLDFNVQLTMATAQFNQAVQTVMRNTAGMQTRLTQAVEAIQENSNKAGQAVKGLLSADDDKLVETLKNATTTINKLGAGARFNATELSSAPPWCKSPISHRWCKPTATGIENFLKQAGVDEQTAMQTARRLMNGVTNGDPYENIHKMAGSMGFKGSRYAGASTHLLHIAEQLRYRKADTQAIQAADAIEPQKTVNVNIKQGGQTINTSIPAGQENTMMEFLKQLENGKALSGR</sequence>
<gene>
    <name evidence="1" type="ORF">NCTC9426_02534</name>
</gene>
<proteinExistence type="predicted"/>